<reference evidence="1" key="1">
    <citation type="journal article" date="2021" name="New Phytol.">
        <title>Evolutionary innovations through gain and loss of genes in the ectomycorrhizal Boletales.</title>
        <authorList>
            <person name="Wu G."/>
            <person name="Miyauchi S."/>
            <person name="Morin E."/>
            <person name="Kuo A."/>
            <person name="Drula E."/>
            <person name="Varga T."/>
            <person name="Kohler A."/>
            <person name="Feng B."/>
            <person name="Cao Y."/>
            <person name="Lipzen A."/>
            <person name="Daum C."/>
            <person name="Hundley H."/>
            <person name="Pangilinan J."/>
            <person name="Johnson J."/>
            <person name="Barry K."/>
            <person name="LaButti K."/>
            <person name="Ng V."/>
            <person name="Ahrendt S."/>
            <person name="Min B."/>
            <person name="Choi I.G."/>
            <person name="Park H."/>
            <person name="Plett J.M."/>
            <person name="Magnuson J."/>
            <person name="Spatafora J.W."/>
            <person name="Nagy L.G."/>
            <person name="Henrissat B."/>
            <person name="Grigoriev I.V."/>
            <person name="Yang Z.L."/>
            <person name="Xu J."/>
            <person name="Martin F.M."/>
        </authorList>
    </citation>
    <scope>NUCLEOTIDE SEQUENCE</scope>
    <source>
        <strain evidence="1">ATCC 28755</strain>
    </source>
</reference>
<gene>
    <name evidence="1" type="ORF">BJ138DRAFT_1139731</name>
</gene>
<dbReference type="Proteomes" id="UP000790377">
    <property type="component" value="Unassembled WGS sequence"/>
</dbReference>
<evidence type="ECO:0000313" key="1">
    <source>
        <dbReference type="EMBL" id="KAH7916431.1"/>
    </source>
</evidence>
<name>A0ACB8AS59_9AGAM</name>
<keyword evidence="2" id="KW-1185">Reference proteome</keyword>
<accession>A0ACB8AS59</accession>
<dbReference type="EMBL" id="MU267591">
    <property type="protein sequence ID" value="KAH7916431.1"/>
    <property type="molecule type" value="Genomic_DNA"/>
</dbReference>
<comment type="caution">
    <text evidence="1">The sequence shown here is derived from an EMBL/GenBank/DDBJ whole genome shotgun (WGS) entry which is preliminary data.</text>
</comment>
<sequence>MQNSRRGSPTNSVGPPRTQANPNESLSQPNPSRVTVNDNDMHAHINDPSTYASPATPSSSSASVPKPSTSTKIFTPHDAILAELYGRTDLADSAHGPHPSVSDTPQSTSESGPPVQTIYDPSTGQRLGTFVPVQVAGEMPGGPAKADELWSQLSRILDLQSDIAGMHVTMEGIGSRSGRARSGSTVPDRPSGKSRARSARRRSGTDDDDDEDGDSDNDERGPGKRRREDEFAQLSARFTERKDAVGSIMNKLDDLSVALKSFHALPTPAIDLQTPSSRSNTVSSDTSAFSSSPVPPLSASASAPPRLLTGLAESQHMVESPQDMHPAQAFAFVDHVRKS</sequence>
<evidence type="ECO:0000313" key="2">
    <source>
        <dbReference type="Proteomes" id="UP000790377"/>
    </source>
</evidence>
<proteinExistence type="predicted"/>
<protein>
    <submittedName>
        <fullName evidence="1">Uncharacterized protein</fullName>
    </submittedName>
</protein>
<organism evidence="1 2">
    <name type="scientific">Hygrophoropsis aurantiaca</name>
    <dbReference type="NCBI Taxonomy" id="72124"/>
    <lineage>
        <taxon>Eukaryota</taxon>
        <taxon>Fungi</taxon>
        <taxon>Dikarya</taxon>
        <taxon>Basidiomycota</taxon>
        <taxon>Agaricomycotina</taxon>
        <taxon>Agaricomycetes</taxon>
        <taxon>Agaricomycetidae</taxon>
        <taxon>Boletales</taxon>
        <taxon>Coniophorineae</taxon>
        <taxon>Hygrophoropsidaceae</taxon>
        <taxon>Hygrophoropsis</taxon>
    </lineage>
</organism>